<feature type="domain" description="HTH cro/C1-type" evidence="1">
    <location>
        <begin position="76"/>
        <end position="129"/>
    </location>
</feature>
<keyword evidence="3" id="KW-1185">Reference proteome</keyword>
<dbReference type="PANTHER" id="PTHR40455:SF1">
    <property type="entry name" value="ANTITOXIN HIGA"/>
    <property type="match status" value="1"/>
</dbReference>
<dbReference type="OrthoDB" id="119873at2"/>
<protein>
    <submittedName>
        <fullName evidence="2">HTH-type transcriptional regulator/antitoxin HigA</fullName>
    </submittedName>
</protein>
<dbReference type="SUPFAM" id="SSF47413">
    <property type="entry name" value="lambda repressor-like DNA-binding domains"/>
    <property type="match status" value="1"/>
</dbReference>
<dbReference type="AlphaFoldDB" id="A0A4Q7YTK3"/>
<sequence>MSTVLANPAEMIHRGAPHLIHSDEELATYTEALFELTSKADTTPEEDEAIDLLTLLIESYEAEQYPVPPADPVTVLRYLMESHNLRQKDLSDVFAGEGNVSQVLSGKRDLNKDHIARLSERFHVSPAVFFG</sequence>
<evidence type="ECO:0000313" key="2">
    <source>
        <dbReference type="EMBL" id="RZU41087.1"/>
    </source>
</evidence>
<dbReference type="GO" id="GO:0001046">
    <property type="term" value="F:core promoter sequence-specific DNA binding"/>
    <property type="evidence" value="ECO:0007669"/>
    <property type="project" value="TreeGrafter"/>
</dbReference>
<dbReference type="Proteomes" id="UP000292958">
    <property type="component" value="Unassembled WGS sequence"/>
</dbReference>
<dbReference type="SMART" id="SM00530">
    <property type="entry name" value="HTH_XRE"/>
    <property type="match status" value="1"/>
</dbReference>
<dbReference type="InterPro" id="IPR039060">
    <property type="entry name" value="Antitox_HigA"/>
</dbReference>
<accession>A0A4Q7YTK3</accession>
<proteinExistence type="predicted"/>
<evidence type="ECO:0000259" key="1">
    <source>
        <dbReference type="PROSITE" id="PS50943"/>
    </source>
</evidence>
<gene>
    <name evidence="2" type="ORF">BDD14_2582</name>
</gene>
<evidence type="ECO:0000313" key="3">
    <source>
        <dbReference type="Proteomes" id="UP000292958"/>
    </source>
</evidence>
<dbReference type="GO" id="GO:0006355">
    <property type="term" value="P:regulation of DNA-templated transcription"/>
    <property type="evidence" value="ECO:0007669"/>
    <property type="project" value="InterPro"/>
</dbReference>
<dbReference type="RefSeq" id="WP_130419061.1">
    <property type="nucleotide sequence ID" value="NZ_SHKW01000001.1"/>
</dbReference>
<dbReference type="Gene3D" id="1.10.260.40">
    <property type="entry name" value="lambda repressor-like DNA-binding domains"/>
    <property type="match status" value="1"/>
</dbReference>
<organism evidence="2 3">
    <name type="scientific">Edaphobacter modestus</name>
    <dbReference type="NCBI Taxonomy" id="388466"/>
    <lineage>
        <taxon>Bacteria</taxon>
        <taxon>Pseudomonadati</taxon>
        <taxon>Acidobacteriota</taxon>
        <taxon>Terriglobia</taxon>
        <taxon>Terriglobales</taxon>
        <taxon>Acidobacteriaceae</taxon>
        <taxon>Edaphobacter</taxon>
    </lineage>
</organism>
<dbReference type="PANTHER" id="PTHR40455">
    <property type="entry name" value="ANTITOXIN HIGA"/>
    <property type="match status" value="1"/>
</dbReference>
<dbReference type="InterPro" id="IPR010982">
    <property type="entry name" value="Lambda_DNA-bd_dom_sf"/>
</dbReference>
<comment type="caution">
    <text evidence="2">The sequence shown here is derived from an EMBL/GenBank/DDBJ whole genome shotgun (WGS) entry which is preliminary data.</text>
</comment>
<dbReference type="InterPro" id="IPR001387">
    <property type="entry name" value="Cro/C1-type_HTH"/>
</dbReference>
<dbReference type="PROSITE" id="PS50943">
    <property type="entry name" value="HTH_CROC1"/>
    <property type="match status" value="1"/>
</dbReference>
<dbReference type="EMBL" id="SHKW01000001">
    <property type="protein sequence ID" value="RZU41087.1"/>
    <property type="molecule type" value="Genomic_DNA"/>
</dbReference>
<name>A0A4Q7YTK3_9BACT</name>
<reference evidence="2 3" key="1">
    <citation type="submission" date="2019-02" db="EMBL/GenBank/DDBJ databases">
        <title>Genomic Encyclopedia of Archaeal and Bacterial Type Strains, Phase II (KMG-II): from individual species to whole genera.</title>
        <authorList>
            <person name="Goeker M."/>
        </authorList>
    </citation>
    <scope>NUCLEOTIDE SEQUENCE [LARGE SCALE GENOMIC DNA]</scope>
    <source>
        <strain evidence="2 3">DSM 18101</strain>
    </source>
</reference>